<proteinExistence type="predicted"/>
<organism evidence="2 3">
    <name type="scientific">Portunus trituberculatus</name>
    <name type="common">Swimming crab</name>
    <name type="synonym">Neptunus trituberculatus</name>
    <dbReference type="NCBI Taxonomy" id="210409"/>
    <lineage>
        <taxon>Eukaryota</taxon>
        <taxon>Metazoa</taxon>
        <taxon>Ecdysozoa</taxon>
        <taxon>Arthropoda</taxon>
        <taxon>Crustacea</taxon>
        <taxon>Multicrustacea</taxon>
        <taxon>Malacostraca</taxon>
        <taxon>Eumalacostraca</taxon>
        <taxon>Eucarida</taxon>
        <taxon>Decapoda</taxon>
        <taxon>Pleocyemata</taxon>
        <taxon>Brachyura</taxon>
        <taxon>Eubrachyura</taxon>
        <taxon>Portunoidea</taxon>
        <taxon>Portunidae</taxon>
        <taxon>Portuninae</taxon>
        <taxon>Portunus</taxon>
    </lineage>
</organism>
<sequence length="66" mass="6834">MVSGPRLLVMPAGRLLIEGVHCGAGELSPRQSGHTSSSSPASRATTDSPTLPLPPCHPPSCYRPTL</sequence>
<gene>
    <name evidence="2" type="ORF">E2C01_048863</name>
</gene>
<comment type="caution">
    <text evidence="2">The sequence shown here is derived from an EMBL/GenBank/DDBJ whole genome shotgun (WGS) entry which is preliminary data.</text>
</comment>
<dbReference type="Proteomes" id="UP000324222">
    <property type="component" value="Unassembled WGS sequence"/>
</dbReference>
<reference evidence="2 3" key="1">
    <citation type="submission" date="2019-05" db="EMBL/GenBank/DDBJ databases">
        <title>Another draft genome of Portunus trituberculatus and its Hox gene families provides insights of decapod evolution.</title>
        <authorList>
            <person name="Jeong J.-H."/>
            <person name="Song I."/>
            <person name="Kim S."/>
            <person name="Choi T."/>
            <person name="Kim D."/>
            <person name="Ryu S."/>
            <person name="Kim W."/>
        </authorList>
    </citation>
    <scope>NUCLEOTIDE SEQUENCE [LARGE SCALE GENOMIC DNA]</scope>
    <source>
        <tissue evidence="2">Muscle</tissue>
    </source>
</reference>
<feature type="region of interest" description="Disordered" evidence="1">
    <location>
        <begin position="24"/>
        <end position="66"/>
    </location>
</feature>
<accession>A0A5B7GEH5</accession>
<evidence type="ECO:0000256" key="1">
    <source>
        <dbReference type="SAM" id="MobiDB-lite"/>
    </source>
</evidence>
<name>A0A5B7GEH5_PORTR</name>
<feature type="compositionally biased region" description="Low complexity" evidence="1">
    <location>
        <begin position="35"/>
        <end position="50"/>
    </location>
</feature>
<keyword evidence="3" id="KW-1185">Reference proteome</keyword>
<dbReference type="AlphaFoldDB" id="A0A5B7GEH5"/>
<protein>
    <submittedName>
        <fullName evidence="2">Uncharacterized protein</fullName>
    </submittedName>
</protein>
<evidence type="ECO:0000313" key="3">
    <source>
        <dbReference type="Proteomes" id="UP000324222"/>
    </source>
</evidence>
<evidence type="ECO:0000313" key="2">
    <source>
        <dbReference type="EMBL" id="MPC54934.1"/>
    </source>
</evidence>
<dbReference type="EMBL" id="VSRR010012748">
    <property type="protein sequence ID" value="MPC54934.1"/>
    <property type="molecule type" value="Genomic_DNA"/>
</dbReference>